<keyword evidence="5" id="KW-1185">Reference proteome</keyword>
<feature type="domain" description="DUF8212" evidence="3">
    <location>
        <begin position="221"/>
        <end position="341"/>
    </location>
</feature>
<dbReference type="GeneID" id="62165609"/>
<accession>A0A9P6LGX2</accession>
<dbReference type="InterPro" id="IPR058525">
    <property type="entry name" value="DUF8212"/>
</dbReference>
<reference evidence="4" key="2">
    <citation type="submission" date="2020-11" db="EMBL/GenBank/DDBJ databases">
        <title>Whole genome sequencing of Colletotrichum sp.</title>
        <authorList>
            <person name="Li H."/>
        </authorList>
    </citation>
    <scope>NUCLEOTIDE SEQUENCE</scope>
    <source>
        <strain evidence="4">CkLH20</strain>
    </source>
</reference>
<dbReference type="PANTHER" id="PTHR10622:SF10">
    <property type="entry name" value="HET DOMAIN-CONTAINING PROTEIN"/>
    <property type="match status" value="1"/>
</dbReference>
<comment type="caution">
    <text evidence="4">The sequence shown here is derived from an EMBL/GenBank/DDBJ whole genome shotgun (WGS) entry which is preliminary data.</text>
</comment>
<evidence type="ECO:0000313" key="5">
    <source>
        <dbReference type="Proteomes" id="UP000781932"/>
    </source>
</evidence>
<keyword evidence="1" id="KW-0472">Membrane</keyword>
<dbReference type="EMBL" id="JAATWM020000036">
    <property type="protein sequence ID" value="KAF9872641.1"/>
    <property type="molecule type" value="Genomic_DNA"/>
</dbReference>
<keyword evidence="1" id="KW-0812">Transmembrane</keyword>
<feature type="domain" description="Heterokaryon incompatibility" evidence="2">
    <location>
        <begin position="21"/>
        <end position="110"/>
    </location>
</feature>
<reference evidence="4" key="1">
    <citation type="submission" date="2020-03" db="EMBL/GenBank/DDBJ databases">
        <authorList>
            <person name="He L."/>
        </authorList>
    </citation>
    <scope>NUCLEOTIDE SEQUENCE</scope>
    <source>
        <strain evidence="4">CkLH20</strain>
    </source>
</reference>
<keyword evidence="1" id="KW-1133">Transmembrane helix</keyword>
<sequence length="771" mass="89119">MRLLNVDTRRLEEYFNNIPPYAILSHRWREEEVTLQDLDRPDHKTKKGYVKVDRSCWLAAKHGFQYVWIDTCCIDKTSSAELSEAINSIFRWYADASVCFAFLDDVHTDDSRHVPATQFERSLWFTRGWTLQELLAPKSLRFYSSTWVHFGTRSSLADNIHVATKIPTPFLRGEQDFRTAGIAVRMSWAARRETTRLEDMAYSLLGIFDVNMPLLYGEGERAFERLQLELMNRTPDESILAWSPSLEVLQKKSSDVMFERFRLYWNAIHIMGAGSTGSQEFMQYYRECAYEPSSHGLLARSPKEFACWAGMSATPMGEARSVLEMTSRGLRITLPLFRLEKLAYGLLNCQIGTNFSKVLAIPLFQSSSADEYVRPRIPPCLLDVPWNVTRHMPHHTIFVKKVEQADGPEYPVWNSGFRCGFVRFQIVRGPVELPERLVEVWPAEADKRQWSCVCPLPDRYQNWQRTMLHYSSGRYGADDKYDGFVVVLEPRSFAHALFSLCQVPPPFVCHIVRKPRNQSLKDMMTGLDMSRVSNELVLEDGPRGAVVRRQSFLKHEMFTVEVYGHRFPYFNPVFKRNVYGKVDPDALIRYLTRGLGVGGALSFLAGYVHDSWAFSWREFHFVFMAMSSWGFLSDNVGIADILVSLMLVTVFFALRFKARLAARAIHVSSSDTTDDEVAYRYWHLDLSFVYCFLLANSYVYYRTYRHGEDLSVVLVLQLLYLTSWGQEPRVLQSQSGGLVFKAWEVLRWVLTFSPMLLIPAMLSETEWFRGS</sequence>
<dbReference type="AlphaFoldDB" id="A0A9P6LGX2"/>
<dbReference type="OrthoDB" id="674604at2759"/>
<dbReference type="RefSeq" id="XP_038742102.1">
    <property type="nucleotide sequence ID" value="XM_038892535.1"/>
</dbReference>
<dbReference type="PANTHER" id="PTHR10622">
    <property type="entry name" value="HET DOMAIN-CONTAINING PROTEIN"/>
    <property type="match status" value="1"/>
</dbReference>
<dbReference type="Pfam" id="PF06985">
    <property type="entry name" value="HET"/>
    <property type="match status" value="1"/>
</dbReference>
<evidence type="ECO:0000259" key="2">
    <source>
        <dbReference type="Pfam" id="PF06985"/>
    </source>
</evidence>
<gene>
    <name evidence="4" type="ORF">CkaCkLH20_09820</name>
</gene>
<name>A0A9P6LGX2_9PEZI</name>
<protein>
    <submittedName>
        <fullName evidence="4">Het domain-containing protein</fullName>
    </submittedName>
</protein>
<dbReference type="Proteomes" id="UP000781932">
    <property type="component" value="Unassembled WGS sequence"/>
</dbReference>
<evidence type="ECO:0000259" key="3">
    <source>
        <dbReference type="Pfam" id="PF26640"/>
    </source>
</evidence>
<evidence type="ECO:0000256" key="1">
    <source>
        <dbReference type="SAM" id="Phobius"/>
    </source>
</evidence>
<dbReference type="InterPro" id="IPR010730">
    <property type="entry name" value="HET"/>
</dbReference>
<organism evidence="4 5">
    <name type="scientific">Colletotrichum karsti</name>
    <dbReference type="NCBI Taxonomy" id="1095194"/>
    <lineage>
        <taxon>Eukaryota</taxon>
        <taxon>Fungi</taxon>
        <taxon>Dikarya</taxon>
        <taxon>Ascomycota</taxon>
        <taxon>Pezizomycotina</taxon>
        <taxon>Sordariomycetes</taxon>
        <taxon>Hypocreomycetidae</taxon>
        <taxon>Glomerellales</taxon>
        <taxon>Glomerellaceae</taxon>
        <taxon>Colletotrichum</taxon>
        <taxon>Colletotrichum boninense species complex</taxon>
    </lineage>
</organism>
<feature type="transmembrane region" description="Helical" evidence="1">
    <location>
        <begin position="629"/>
        <end position="654"/>
    </location>
</feature>
<dbReference type="Pfam" id="PF26640">
    <property type="entry name" value="DUF8212"/>
    <property type="match status" value="1"/>
</dbReference>
<evidence type="ECO:0000313" key="4">
    <source>
        <dbReference type="EMBL" id="KAF9872641.1"/>
    </source>
</evidence>
<proteinExistence type="predicted"/>